<feature type="transmembrane region" description="Helical" evidence="5">
    <location>
        <begin position="7"/>
        <end position="31"/>
    </location>
</feature>
<gene>
    <name evidence="7" type="ORF">AS180_18880</name>
</gene>
<feature type="domain" description="Peptidase S49" evidence="6">
    <location>
        <begin position="134"/>
        <end position="284"/>
    </location>
</feature>
<dbReference type="InterPro" id="IPR029045">
    <property type="entry name" value="ClpP/crotonase-like_dom_sf"/>
</dbReference>
<comment type="similarity">
    <text evidence="1">Belongs to the peptidase S49 family.</text>
</comment>
<dbReference type="InterPro" id="IPR004635">
    <property type="entry name" value="Pept_S49_SppA"/>
</dbReference>
<dbReference type="AlphaFoldDB" id="A0A0V8JH55"/>
<evidence type="ECO:0000256" key="2">
    <source>
        <dbReference type="ARBA" id="ARBA00022670"/>
    </source>
</evidence>
<evidence type="ECO:0000256" key="4">
    <source>
        <dbReference type="ARBA" id="ARBA00022825"/>
    </source>
</evidence>
<reference evidence="7 8" key="1">
    <citation type="submission" date="2015-11" db="EMBL/GenBank/DDBJ databases">
        <title>Bacillus caseinolyticus sp nov.</title>
        <authorList>
            <person name="Dastager S.G."/>
            <person name="Mawlankar R."/>
        </authorList>
    </citation>
    <scope>NUCLEOTIDE SEQUENCE [LARGE SCALE GENOMIC DNA]</scope>
    <source>
        <strain evidence="7 8">SGD-V-76</strain>
    </source>
</reference>
<keyword evidence="5" id="KW-0472">Membrane</keyword>
<sequence>MNTKRWVALAIAVGVFIISILVNTVSTFIFASDEETGVAGFFGGSASELTEMVIEEGASLNKIAVLEVNGTIQDTGDSTSLFSQGGYNHELFLEQLDAAKDDDMVKGIIIKVNSPGGGVVESAQIHKKMEEIQADTKKPIYISMGSMAASGGYYISTSADKIYATPDTLTGSLGVIMQSVNYGELAERLGVKDVTIKSGEHKDIMSPTRDMTEEERQIMQKLIDNSYSGFVDVISKGRNLSESKVREIADGRIYDGRQAKELKLVDELGFFEDSLVDMKKQYKLKDAQVIEYESGFGFPSWLSMSMNKMMGSDQQLSSVLKSLAEPNSPRMMYLYQE</sequence>
<keyword evidence="5" id="KW-1133">Transmembrane helix</keyword>
<accession>A0A0V8JH55</accession>
<keyword evidence="2" id="KW-0645">Protease</keyword>
<dbReference type="PANTHER" id="PTHR42987">
    <property type="entry name" value="PEPTIDASE S49"/>
    <property type="match status" value="1"/>
</dbReference>
<comment type="caution">
    <text evidence="7">The sequence shown here is derived from an EMBL/GenBank/DDBJ whole genome shotgun (WGS) entry which is preliminary data.</text>
</comment>
<evidence type="ECO:0000313" key="7">
    <source>
        <dbReference type="EMBL" id="KSU86386.1"/>
    </source>
</evidence>
<keyword evidence="5" id="KW-0812">Transmembrane</keyword>
<name>A0A0V8JH55_9BACI</name>
<dbReference type="PANTHER" id="PTHR42987:SF7">
    <property type="entry name" value="SIGNAL PEPTIDE PEPTIDASE SPPA-RELATED"/>
    <property type="match status" value="1"/>
</dbReference>
<evidence type="ECO:0000259" key="6">
    <source>
        <dbReference type="Pfam" id="PF01343"/>
    </source>
</evidence>
<dbReference type="RefSeq" id="WP_025908920.1">
    <property type="nucleotide sequence ID" value="NZ_KQ758703.1"/>
</dbReference>
<dbReference type="InterPro" id="IPR047272">
    <property type="entry name" value="S49_SppA_C"/>
</dbReference>
<protein>
    <submittedName>
        <fullName evidence="7">Signal peptide peptidase SppA</fullName>
    </submittedName>
</protein>
<dbReference type="Pfam" id="PF01343">
    <property type="entry name" value="Peptidase_S49"/>
    <property type="match status" value="1"/>
</dbReference>
<dbReference type="CDD" id="cd07023">
    <property type="entry name" value="S49_Sppa_N_C"/>
    <property type="match status" value="1"/>
</dbReference>
<keyword evidence="8" id="KW-1185">Reference proteome</keyword>
<dbReference type="GO" id="GO:0008236">
    <property type="term" value="F:serine-type peptidase activity"/>
    <property type="evidence" value="ECO:0007669"/>
    <property type="project" value="UniProtKB-KW"/>
</dbReference>
<dbReference type="EMBL" id="LNQP01000089">
    <property type="protein sequence ID" value="KSU86386.1"/>
    <property type="molecule type" value="Genomic_DNA"/>
</dbReference>
<dbReference type="Gene3D" id="3.90.226.10">
    <property type="entry name" value="2-enoyl-CoA Hydratase, Chain A, domain 1"/>
    <property type="match status" value="2"/>
</dbReference>
<keyword evidence="4" id="KW-0720">Serine protease</keyword>
<organism evidence="7 8">
    <name type="scientific">Priestia veravalensis</name>
    <dbReference type="NCBI Taxonomy" id="1414648"/>
    <lineage>
        <taxon>Bacteria</taxon>
        <taxon>Bacillati</taxon>
        <taxon>Bacillota</taxon>
        <taxon>Bacilli</taxon>
        <taxon>Bacillales</taxon>
        <taxon>Bacillaceae</taxon>
        <taxon>Priestia</taxon>
    </lineage>
</organism>
<dbReference type="NCBIfam" id="TIGR00706">
    <property type="entry name" value="SppA_dom"/>
    <property type="match status" value="1"/>
</dbReference>
<dbReference type="Proteomes" id="UP000053681">
    <property type="component" value="Unassembled WGS sequence"/>
</dbReference>
<dbReference type="SUPFAM" id="SSF52096">
    <property type="entry name" value="ClpP/crotonase"/>
    <property type="match status" value="1"/>
</dbReference>
<dbReference type="GO" id="GO:0006508">
    <property type="term" value="P:proteolysis"/>
    <property type="evidence" value="ECO:0007669"/>
    <property type="project" value="UniProtKB-KW"/>
</dbReference>
<proteinExistence type="inferred from homology"/>
<keyword evidence="3" id="KW-0378">Hydrolase</keyword>
<dbReference type="InterPro" id="IPR002142">
    <property type="entry name" value="Peptidase_S49"/>
</dbReference>
<evidence type="ECO:0000313" key="8">
    <source>
        <dbReference type="Proteomes" id="UP000053681"/>
    </source>
</evidence>
<evidence type="ECO:0000256" key="1">
    <source>
        <dbReference type="ARBA" id="ARBA00008683"/>
    </source>
</evidence>
<evidence type="ECO:0000256" key="5">
    <source>
        <dbReference type="SAM" id="Phobius"/>
    </source>
</evidence>
<evidence type="ECO:0000256" key="3">
    <source>
        <dbReference type="ARBA" id="ARBA00022801"/>
    </source>
</evidence>